<feature type="domain" description="Cadherin" evidence="10">
    <location>
        <begin position="206"/>
        <end position="297"/>
    </location>
</feature>
<evidence type="ECO:0000256" key="5">
    <source>
        <dbReference type="ARBA" id="ARBA00022889"/>
    </source>
</evidence>
<evidence type="ECO:0000256" key="4">
    <source>
        <dbReference type="ARBA" id="ARBA00022837"/>
    </source>
</evidence>
<keyword evidence="4 8" id="KW-0106">Calcium</keyword>
<dbReference type="GO" id="GO:0005911">
    <property type="term" value="C:cell-cell junction"/>
    <property type="evidence" value="ECO:0007669"/>
    <property type="project" value="TreeGrafter"/>
</dbReference>
<gene>
    <name evidence="11" type="ORF">PHET_00357</name>
</gene>
<feature type="domain" description="Cadherin" evidence="10">
    <location>
        <begin position="845"/>
        <end position="952"/>
    </location>
</feature>
<protein>
    <submittedName>
        <fullName evidence="11">Protocadherin-1</fullName>
    </submittedName>
</protein>
<name>A0A8J4X3M4_9TREM</name>
<dbReference type="GO" id="GO:0007156">
    <property type="term" value="P:homophilic cell adhesion via plasma membrane adhesion molecules"/>
    <property type="evidence" value="ECO:0007669"/>
    <property type="project" value="InterPro"/>
</dbReference>
<evidence type="ECO:0000256" key="3">
    <source>
        <dbReference type="ARBA" id="ARBA00022737"/>
    </source>
</evidence>
<evidence type="ECO:0000256" key="9">
    <source>
        <dbReference type="SAM" id="Phobius"/>
    </source>
</evidence>
<comment type="caution">
    <text evidence="11">The sequence shown here is derived from an EMBL/GenBank/DDBJ whole genome shotgun (WGS) entry which is preliminary data.</text>
</comment>
<organism evidence="11 12">
    <name type="scientific">Paragonimus heterotremus</name>
    <dbReference type="NCBI Taxonomy" id="100268"/>
    <lineage>
        <taxon>Eukaryota</taxon>
        <taxon>Metazoa</taxon>
        <taxon>Spiralia</taxon>
        <taxon>Lophotrochozoa</taxon>
        <taxon>Platyhelminthes</taxon>
        <taxon>Trematoda</taxon>
        <taxon>Digenea</taxon>
        <taxon>Plagiorchiida</taxon>
        <taxon>Troglotremata</taxon>
        <taxon>Troglotrematidae</taxon>
        <taxon>Paragonimus</taxon>
    </lineage>
</organism>
<feature type="domain" description="Cadherin" evidence="10">
    <location>
        <begin position="417"/>
        <end position="517"/>
    </location>
</feature>
<evidence type="ECO:0000313" key="11">
    <source>
        <dbReference type="EMBL" id="KAF5406102.1"/>
    </source>
</evidence>
<evidence type="ECO:0000259" key="10">
    <source>
        <dbReference type="PROSITE" id="PS50268"/>
    </source>
</evidence>
<dbReference type="EMBL" id="LUCH01000097">
    <property type="protein sequence ID" value="KAF5406102.1"/>
    <property type="molecule type" value="Genomic_DNA"/>
</dbReference>
<dbReference type="SUPFAM" id="SSF49313">
    <property type="entry name" value="Cadherin-like"/>
    <property type="match status" value="6"/>
</dbReference>
<dbReference type="Gene3D" id="2.60.40.60">
    <property type="entry name" value="Cadherins"/>
    <property type="match status" value="6"/>
</dbReference>
<feature type="transmembrane region" description="Helical" evidence="9">
    <location>
        <begin position="1002"/>
        <end position="1026"/>
    </location>
</feature>
<dbReference type="PANTHER" id="PTHR24025">
    <property type="entry name" value="DESMOGLEIN FAMILY MEMBER"/>
    <property type="match status" value="1"/>
</dbReference>
<dbReference type="Proteomes" id="UP000748531">
    <property type="component" value="Unassembled WGS sequence"/>
</dbReference>
<dbReference type="CDD" id="cd11304">
    <property type="entry name" value="Cadherin_repeat"/>
    <property type="match status" value="5"/>
</dbReference>
<evidence type="ECO:0000313" key="12">
    <source>
        <dbReference type="Proteomes" id="UP000748531"/>
    </source>
</evidence>
<keyword evidence="12" id="KW-1185">Reference proteome</keyword>
<reference evidence="11" key="1">
    <citation type="submission" date="2019-05" db="EMBL/GenBank/DDBJ databases">
        <title>Annotation for the trematode Paragonimus heterotremus.</title>
        <authorList>
            <person name="Choi Y.-J."/>
        </authorList>
    </citation>
    <scope>NUCLEOTIDE SEQUENCE</scope>
    <source>
        <strain evidence="11">LC</strain>
    </source>
</reference>
<dbReference type="InterPro" id="IPR020894">
    <property type="entry name" value="Cadherin_CS"/>
</dbReference>
<feature type="domain" description="Cadherin" evidence="10">
    <location>
        <begin position="524"/>
        <end position="652"/>
    </location>
</feature>
<dbReference type="PANTHER" id="PTHR24025:SF23">
    <property type="entry name" value="NEURAL-CADHERIN"/>
    <property type="match status" value="1"/>
</dbReference>
<dbReference type="InterPro" id="IPR050971">
    <property type="entry name" value="Cadherin-domain_protein"/>
</dbReference>
<proteinExistence type="predicted"/>
<keyword evidence="2 9" id="KW-0812">Transmembrane</keyword>
<keyword evidence="3" id="KW-0677">Repeat</keyword>
<dbReference type="PROSITE" id="PS50268">
    <property type="entry name" value="CADHERIN_2"/>
    <property type="match status" value="6"/>
</dbReference>
<dbReference type="SMART" id="SM00112">
    <property type="entry name" value="CA"/>
    <property type="match status" value="6"/>
</dbReference>
<evidence type="ECO:0000256" key="6">
    <source>
        <dbReference type="ARBA" id="ARBA00022989"/>
    </source>
</evidence>
<dbReference type="InterPro" id="IPR015919">
    <property type="entry name" value="Cadherin-like_sf"/>
</dbReference>
<evidence type="ECO:0000256" key="1">
    <source>
        <dbReference type="ARBA" id="ARBA00004370"/>
    </source>
</evidence>
<keyword evidence="7 9" id="KW-0472">Membrane</keyword>
<comment type="subcellular location">
    <subcellularLocation>
        <location evidence="1">Membrane</location>
    </subcellularLocation>
</comment>
<dbReference type="PRINTS" id="PR00205">
    <property type="entry name" value="CADHERIN"/>
</dbReference>
<evidence type="ECO:0000256" key="8">
    <source>
        <dbReference type="PROSITE-ProRule" id="PRU00043"/>
    </source>
</evidence>
<dbReference type="GO" id="GO:0005886">
    <property type="term" value="C:plasma membrane"/>
    <property type="evidence" value="ECO:0007669"/>
    <property type="project" value="InterPro"/>
</dbReference>
<accession>A0A8J4X3M4</accession>
<feature type="domain" description="Cadherin" evidence="10">
    <location>
        <begin position="652"/>
        <end position="778"/>
    </location>
</feature>
<feature type="domain" description="Cadherin" evidence="10">
    <location>
        <begin position="298"/>
        <end position="410"/>
    </location>
</feature>
<dbReference type="FunFam" id="2.60.40.60:FF:000020">
    <property type="entry name" value="Dachsous cadherin-related 1b"/>
    <property type="match status" value="2"/>
</dbReference>
<dbReference type="OrthoDB" id="6252479at2759"/>
<dbReference type="Pfam" id="PF00028">
    <property type="entry name" value="Cadherin"/>
    <property type="match status" value="4"/>
</dbReference>
<evidence type="ECO:0000256" key="7">
    <source>
        <dbReference type="ARBA" id="ARBA00023136"/>
    </source>
</evidence>
<dbReference type="InterPro" id="IPR002126">
    <property type="entry name" value="Cadherin-like_dom"/>
</dbReference>
<keyword evidence="6 9" id="KW-1133">Transmembrane helix</keyword>
<sequence length="1372" mass="153178">MSKFRNFVLLTNPQPQFLFTLLLVLFIKSNVNGQLFRSQKSSRSPKSTSEYYRVNFVLPDELPADHFIGNIPTQLPDFPLSNGVDLTVSTTVLDSIGMAPRLLRASDTGDLFTQVAIDRDDPNQICGPLNCCKLIVCNLTVSVLFIHPHWKTINVHVNLQFHDSNDNTPTFPQPIFSLWIPEDNGLQLTSVSTQLDVPRQKYDLPSAYDVDSDPNGLVTYKLTGNYLAKTTFQLNSNISSGHLSINIRSGVFLDYDQWNERIFKLTLEAIDGGQPALTGHMLLLIHLTDLNDNPPVFDKQVDSIHIAENTMYKAPIYVVHATDADSEDNALVRYSMEPAFAALPNSLTKHFSFHPVTGELHLRQMLDYEQYEQRQIDLQFVAYDAGNPPLSATMKLTIYVRDMNDNAPQLVVQLNHTILENSASNQLALRLIVRDLDEVSMHSVHCDPNPYQTVPLRFEKSIDNTTFSLYTTDSIDYEQYPRLYYEIACVDAAEHKQIRRFNLTVAIKDVNDNIPVFRFPIPNSNKQYNVTISETEPVNKLIMIVTADDADSNEYGHVTYRLSDLNSLQLSAFAHHSTTRNCSQICFRDYFNIDKETGSLFLTKILDYELVNTFVFVVLAVDNPHGKETEKNSATATIHVQVLDINDNAPILSSPQTLTVVEHVPVGTTVGNVWFTDVDTGQGGKVIVRGLLPTSLQNGQSELNDGLQLNGMDKLDTHQYFKLTETGQIVTTRAIDREKTSSFRLRILAVDNDDKIQLKTTATVTINVIDINDNAPVILHPSPNSTVSYVPVKIDVSDKISMLLKNTSKYLHQSVIYSDQLVKSLPHDYEEARAFISGYVTSPIVQQVKAYDADEGQNAEVTFTMVRKCNGSDTFHVDSNTGAIRFQPNLLVEHWKPPSQTKIRWNPPIGVYRICVQAVDQGEPSLSSGVHFWLKVSEPISKSMAKGAWPADSSEFSHVLSKGNEVNNTNFNDTHSLEGLYSAAKYTIHDHWDLSDVNLSNVVISLLVAIFAITFVCALTAAILWAHSKHRKRQVPTRYDAQTVNHAVYVEGAKWTTHTKQLKPLNVATSGEETNVPVCYPEKTKSEIIENVVNEFDCKDKNMRLVETATGDWGGPFTLIVSADGHLVNSTDSPEGHEDANTTYNKREPSCGFATLTTTLCDLIPRNDNLSNWQTRVHKQTETLCPVDSDVSQVINKCTDSPSGSSTTSKISGWMKAGNSRNNEVCTNNVLEASMTRMSYPIVSAFTDNCPTHGSHILLHSQNGSTSVQETLTQPVLYKVSPIVGTTTNYMQENQRFDPLQDYRIGIATLSGEMVDMKDSSNKALSWVPLPIITKSFPTTSPGTFNCTDFLKSTINGKQNLQDSETLTSLKS</sequence>
<evidence type="ECO:0000256" key="2">
    <source>
        <dbReference type="ARBA" id="ARBA00022692"/>
    </source>
</evidence>
<dbReference type="PROSITE" id="PS00232">
    <property type="entry name" value="CADHERIN_1"/>
    <property type="match status" value="5"/>
</dbReference>
<dbReference type="GO" id="GO:0005509">
    <property type="term" value="F:calcium ion binding"/>
    <property type="evidence" value="ECO:0007669"/>
    <property type="project" value="UniProtKB-UniRule"/>
</dbReference>
<keyword evidence="5" id="KW-0130">Cell adhesion</keyword>